<proteinExistence type="predicted"/>
<sequence>MSLPEFRRWATYRNKRGSLNWGMRIERGFALLATLYANTHSDKVKYKIYDFMPHESEPELTLEEAIASWG</sequence>
<dbReference type="RefSeq" id="WP_103469369.1">
    <property type="nucleotide sequence ID" value="NZ_MING01000019.1"/>
</dbReference>
<name>A0A2S3XGE5_PSEPU</name>
<feature type="domain" description="Minor tail T" evidence="1">
    <location>
        <begin position="3"/>
        <end position="66"/>
    </location>
</feature>
<protein>
    <recommendedName>
        <fullName evidence="1">Minor tail T domain-containing protein</fullName>
    </recommendedName>
</protein>
<evidence type="ECO:0000259" key="1">
    <source>
        <dbReference type="Pfam" id="PF06223"/>
    </source>
</evidence>
<dbReference type="Proteomes" id="UP000237378">
    <property type="component" value="Unassembled WGS sequence"/>
</dbReference>
<dbReference type="InterPro" id="IPR009350">
    <property type="entry name" value="Phage_tail_T"/>
</dbReference>
<reference evidence="2 3" key="1">
    <citation type="submission" date="2016-08" db="EMBL/GenBank/DDBJ databases">
        <authorList>
            <person name="Seilhamer J.J."/>
        </authorList>
    </citation>
    <scope>NUCLEOTIDE SEQUENCE [LARGE SCALE GENOMIC DNA]</scope>
    <source>
        <strain evidence="2 3">KH-18-2</strain>
    </source>
</reference>
<comment type="caution">
    <text evidence="2">The sequence shown here is derived from an EMBL/GenBank/DDBJ whole genome shotgun (WGS) entry which is preliminary data.</text>
</comment>
<dbReference type="Pfam" id="PF06223">
    <property type="entry name" value="Phage_tail_T"/>
    <property type="match status" value="1"/>
</dbReference>
<reference evidence="2 3" key="2">
    <citation type="submission" date="2018-03" db="EMBL/GenBank/DDBJ databases">
        <title>Draft genome of Pseudomonas putida strain KH-18-2.</title>
        <authorList>
            <person name="Yoshizawa S."/>
            <person name="Khan N.H."/>
            <person name="Nishimura M."/>
            <person name="Chiura H.X."/>
            <person name="Ogura Y."/>
            <person name="Hayashi T."/>
            <person name="Kogure K."/>
        </authorList>
    </citation>
    <scope>NUCLEOTIDE SEQUENCE [LARGE SCALE GENOMIC DNA]</scope>
    <source>
        <strain evidence="2 3">KH-18-2</strain>
    </source>
</reference>
<evidence type="ECO:0000313" key="2">
    <source>
        <dbReference type="EMBL" id="POG14152.1"/>
    </source>
</evidence>
<dbReference type="AlphaFoldDB" id="A0A2S3XGE5"/>
<organism evidence="2 3">
    <name type="scientific">Pseudomonas putida</name>
    <name type="common">Arthrobacter siderocapsulatus</name>
    <dbReference type="NCBI Taxonomy" id="303"/>
    <lineage>
        <taxon>Bacteria</taxon>
        <taxon>Pseudomonadati</taxon>
        <taxon>Pseudomonadota</taxon>
        <taxon>Gammaproteobacteria</taxon>
        <taxon>Pseudomonadales</taxon>
        <taxon>Pseudomonadaceae</taxon>
        <taxon>Pseudomonas</taxon>
    </lineage>
</organism>
<evidence type="ECO:0000313" key="3">
    <source>
        <dbReference type="Proteomes" id="UP000237378"/>
    </source>
</evidence>
<accession>A0A2S3XGE5</accession>
<dbReference type="EMBL" id="MING01000019">
    <property type="protein sequence ID" value="POG14152.1"/>
    <property type="molecule type" value="Genomic_DNA"/>
</dbReference>
<gene>
    <name evidence="2" type="ORF">BGP82_06900</name>
</gene>